<protein>
    <submittedName>
        <fullName evidence="2">Uncharacterized protein</fullName>
    </submittedName>
</protein>
<feature type="region of interest" description="Disordered" evidence="1">
    <location>
        <begin position="206"/>
        <end position="226"/>
    </location>
</feature>
<dbReference type="AlphaFoldDB" id="A0A1Y0IM27"/>
<evidence type="ECO:0000313" key="3">
    <source>
        <dbReference type="Proteomes" id="UP000195437"/>
    </source>
</evidence>
<sequence>MNKIAELLKTSPRSVDSWIKVLVDRQLIARGKTGRRVNNTYLLPYSTTLIELQTPKKFDLEDWQRIFDFHLARISQYQDIYGELIGAFHLFQWDYSNRKPVSTSNSQLILFITKRTDGILTGHYYKLRRSQGFGISKLMIDKMVRFESPLLYEQRPLVGLGLNHNKRLTEITNNKALKVVTEQLSKFSKDDDDLFEHVVYGNVDEVLAPEEDSKTQNEQAETDGAD</sequence>
<dbReference type="EMBL" id="CP021434">
    <property type="protein sequence ID" value="ARU60866.1"/>
    <property type="molecule type" value="Genomic_DNA"/>
</dbReference>
<evidence type="ECO:0000256" key="1">
    <source>
        <dbReference type="SAM" id="MobiDB-lite"/>
    </source>
</evidence>
<organism evidence="2 3">
    <name type="scientific">Tumebacillus avium</name>
    <dbReference type="NCBI Taxonomy" id="1903704"/>
    <lineage>
        <taxon>Bacteria</taxon>
        <taxon>Bacillati</taxon>
        <taxon>Bacillota</taxon>
        <taxon>Bacilli</taxon>
        <taxon>Bacillales</taxon>
        <taxon>Alicyclobacillaceae</taxon>
        <taxon>Tumebacillus</taxon>
    </lineage>
</organism>
<dbReference type="RefSeq" id="WP_087456255.1">
    <property type="nucleotide sequence ID" value="NZ_CP021434.1"/>
</dbReference>
<keyword evidence="3" id="KW-1185">Reference proteome</keyword>
<name>A0A1Y0IM27_9BACL</name>
<accession>A0A1Y0IM27</accession>
<dbReference type="OrthoDB" id="2942361at2"/>
<dbReference type="Proteomes" id="UP000195437">
    <property type="component" value="Chromosome"/>
</dbReference>
<dbReference type="KEGG" id="tum:CBW65_06965"/>
<reference evidence="3" key="1">
    <citation type="submission" date="2017-05" db="EMBL/GenBank/DDBJ databases">
        <authorList>
            <person name="Sung H."/>
        </authorList>
    </citation>
    <scope>NUCLEOTIDE SEQUENCE [LARGE SCALE GENOMIC DNA]</scope>
    <source>
        <strain evidence="3">AR23208</strain>
    </source>
</reference>
<evidence type="ECO:0000313" key="2">
    <source>
        <dbReference type="EMBL" id="ARU60866.1"/>
    </source>
</evidence>
<gene>
    <name evidence="2" type="ORF">CBW65_06965</name>
</gene>
<proteinExistence type="predicted"/>